<reference evidence="2" key="1">
    <citation type="submission" date="2018-02" db="EMBL/GenBank/DDBJ databases">
        <title>Rhizophora mucronata_Transcriptome.</title>
        <authorList>
            <person name="Meera S.P."/>
            <person name="Sreeshan A."/>
            <person name="Augustine A."/>
        </authorList>
    </citation>
    <scope>NUCLEOTIDE SEQUENCE</scope>
    <source>
        <tissue evidence="2">Leaf</tissue>
    </source>
</reference>
<protein>
    <submittedName>
        <fullName evidence="2">Uncharacterized protein MANES_10G009000</fullName>
    </submittedName>
</protein>
<name>A0A2P2L905_RHIMU</name>
<feature type="signal peptide" evidence="1">
    <location>
        <begin position="1"/>
        <end position="16"/>
    </location>
</feature>
<accession>A0A2P2L905</accession>
<dbReference type="AlphaFoldDB" id="A0A2P2L905"/>
<evidence type="ECO:0000313" key="2">
    <source>
        <dbReference type="EMBL" id="MBX14440.1"/>
    </source>
</evidence>
<feature type="chain" id="PRO_5015120543" evidence="1">
    <location>
        <begin position="17"/>
        <end position="61"/>
    </location>
</feature>
<organism evidence="2">
    <name type="scientific">Rhizophora mucronata</name>
    <name type="common">Asiatic mangrove</name>
    <dbReference type="NCBI Taxonomy" id="61149"/>
    <lineage>
        <taxon>Eukaryota</taxon>
        <taxon>Viridiplantae</taxon>
        <taxon>Streptophyta</taxon>
        <taxon>Embryophyta</taxon>
        <taxon>Tracheophyta</taxon>
        <taxon>Spermatophyta</taxon>
        <taxon>Magnoliopsida</taxon>
        <taxon>eudicotyledons</taxon>
        <taxon>Gunneridae</taxon>
        <taxon>Pentapetalae</taxon>
        <taxon>rosids</taxon>
        <taxon>fabids</taxon>
        <taxon>Malpighiales</taxon>
        <taxon>Rhizophoraceae</taxon>
        <taxon>Rhizophora</taxon>
    </lineage>
</organism>
<proteinExistence type="predicted"/>
<dbReference type="EMBL" id="GGEC01033956">
    <property type="protein sequence ID" value="MBX14440.1"/>
    <property type="molecule type" value="Transcribed_RNA"/>
</dbReference>
<keyword evidence="1" id="KW-0732">Signal</keyword>
<evidence type="ECO:0000256" key="1">
    <source>
        <dbReference type="SAM" id="SignalP"/>
    </source>
</evidence>
<sequence length="61" mass="7000">MLLLVVLELCKHLLHSQMTRIMCPINCIRCVYVPLSGYLYLSDLGDNFSFIFGSCFHARGF</sequence>